<comment type="caution">
    <text evidence="2">The sequence shown here is derived from an EMBL/GenBank/DDBJ whole genome shotgun (WGS) entry which is preliminary data.</text>
</comment>
<reference evidence="2 3" key="1">
    <citation type="submission" date="2023-06" db="EMBL/GenBank/DDBJ databases">
        <title>Antibody response to the Sneathia vaginalis cytopathogenic toxin A during pregnancy.</title>
        <authorList>
            <person name="Mccoy Z.T."/>
            <person name="Serrano M.G."/>
            <person name="Spaine K."/>
            <person name="Edwards D.J."/>
            <person name="Buck G.A."/>
            <person name="Jefferson K."/>
        </authorList>
    </citation>
    <scope>NUCLEOTIDE SEQUENCE [LARGE SCALE GENOMIC DNA]</scope>
    <source>
        <strain evidence="2 3">CCUG 42621</strain>
    </source>
</reference>
<feature type="transmembrane region" description="Helical" evidence="1">
    <location>
        <begin position="108"/>
        <end position="126"/>
    </location>
</feature>
<keyword evidence="3" id="KW-1185">Reference proteome</keyword>
<keyword evidence="1" id="KW-0472">Membrane</keyword>
<name>A0ABT7HK96_9FUSO</name>
<evidence type="ECO:0000313" key="3">
    <source>
        <dbReference type="Proteomes" id="UP001225134"/>
    </source>
</evidence>
<feature type="transmembrane region" description="Helical" evidence="1">
    <location>
        <begin position="198"/>
        <end position="218"/>
    </location>
</feature>
<feature type="transmembrane region" description="Helical" evidence="1">
    <location>
        <begin position="164"/>
        <end position="186"/>
    </location>
</feature>
<organism evidence="2 3">
    <name type="scientific">Sneathia sanguinegens</name>
    <dbReference type="NCBI Taxonomy" id="40543"/>
    <lineage>
        <taxon>Bacteria</taxon>
        <taxon>Fusobacteriati</taxon>
        <taxon>Fusobacteriota</taxon>
        <taxon>Fusobacteriia</taxon>
        <taxon>Fusobacteriales</taxon>
        <taxon>Leptotrichiaceae</taxon>
        <taxon>Sneathia</taxon>
    </lineage>
</organism>
<feature type="transmembrane region" description="Helical" evidence="1">
    <location>
        <begin position="77"/>
        <end position="96"/>
    </location>
</feature>
<feature type="transmembrane region" description="Helical" evidence="1">
    <location>
        <begin position="18"/>
        <end position="35"/>
    </location>
</feature>
<proteinExistence type="predicted"/>
<keyword evidence="1" id="KW-1133">Transmembrane helix</keyword>
<gene>
    <name evidence="2" type="ORF">QQA45_05455</name>
</gene>
<evidence type="ECO:0000256" key="1">
    <source>
        <dbReference type="SAM" id="Phobius"/>
    </source>
</evidence>
<keyword evidence="1" id="KW-0812">Transmembrane</keyword>
<protein>
    <submittedName>
        <fullName evidence="2">Uncharacterized protein</fullName>
    </submittedName>
</protein>
<accession>A0ABT7HK96</accession>
<dbReference type="EMBL" id="JASSPP010000009">
    <property type="protein sequence ID" value="MDK9580951.1"/>
    <property type="molecule type" value="Genomic_DNA"/>
</dbReference>
<dbReference type="Proteomes" id="UP001225134">
    <property type="component" value="Unassembled WGS sequence"/>
</dbReference>
<evidence type="ECO:0000313" key="2">
    <source>
        <dbReference type="EMBL" id="MDK9580951.1"/>
    </source>
</evidence>
<sequence>MQENKLKIKLSVKVFETIIIWLMSFNFLIGALVFFKSFSIFSKMKQNLNLSSAFVDLVKNLVKEENDLKALQKLVEIYRIFILLSVIVIAIFLIIRLAKREYKKLAKYIYMVMLGSTIFSCFLIYLTKDIFYAIKSINERIYTQDISKILYLLQKMQNIKDTRYIIIVTFVISLFLSLLAIATYLYEMFQKTDEVYNPKLNITFCIVTFVIFIGLAFARYRVMILANNIDPSEYYILSYDIDDNNKIIPVSYINYKKIEEKYFDPHLITFLEKGLAFDIDKKDKTIETNKEMKVSVSYNVEVANELDLNIRKLNFYVENKEKPELLQNLKDLDKKSIYKLMKKYDTKYIDENIKEQDEISGIYSTRDKKNNIEIYVISKIEGDRIPLKLKADFNITKDKAYQLIYLGNIFVNSKHKAIAYTGMNNDNAVVYIENKEVVKQMIEHNSLIKY</sequence>
<dbReference type="RefSeq" id="WP_285153188.1">
    <property type="nucleotide sequence ID" value="NZ_JASSPP010000009.1"/>
</dbReference>